<feature type="region of interest" description="Disordered" evidence="1">
    <location>
        <begin position="1"/>
        <end position="236"/>
    </location>
</feature>
<feature type="compositionally biased region" description="Low complexity" evidence="1">
    <location>
        <begin position="45"/>
        <end position="61"/>
    </location>
</feature>
<protein>
    <submittedName>
        <fullName evidence="2">Uncharacterized protein</fullName>
    </submittedName>
</protein>
<gene>
    <name evidence="2" type="ORF">SDC9_78776</name>
</gene>
<feature type="compositionally biased region" description="Basic and acidic residues" evidence="1">
    <location>
        <begin position="206"/>
        <end position="236"/>
    </location>
</feature>
<name>A0A644YUF7_9ZZZZ</name>
<accession>A0A644YUF7</accession>
<feature type="compositionally biased region" description="Basic and acidic residues" evidence="1">
    <location>
        <begin position="27"/>
        <end position="42"/>
    </location>
</feature>
<proteinExistence type="predicted"/>
<evidence type="ECO:0000256" key="1">
    <source>
        <dbReference type="SAM" id="MobiDB-lite"/>
    </source>
</evidence>
<sequence length="236" mass="26273">MQQHGHAPESRGVGQGTTQHRRQDHRRVREDHRHHEAEEGGVQHRVVVQPGQRRAQPQQPGDHQPGVAGEQAGGAEPRQPGRPYGLQGDVATAVDHCEQDQHDPEGRQAGVGRHRGERHRQDDQQGERQRLPVVALPPGRVEGELAEPGQLHPFTGDGEQQEPGQPRHQARDVDPGEPECGGADPEEGTGELDRHRRVVRPPPQRQIDHQQRDGTDQHQRSADPQRRRAEDGEGTQ</sequence>
<feature type="compositionally biased region" description="Basic and acidic residues" evidence="1">
    <location>
        <begin position="95"/>
        <end position="106"/>
    </location>
</feature>
<dbReference type="AlphaFoldDB" id="A0A644YUF7"/>
<dbReference type="EMBL" id="VSSQ01006301">
    <property type="protein sequence ID" value="MPM32215.1"/>
    <property type="molecule type" value="Genomic_DNA"/>
</dbReference>
<comment type="caution">
    <text evidence="2">The sequence shown here is derived from an EMBL/GenBank/DDBJ whole genome shotgun (WGS) entry which is preliminary data.</text>
</comment>
<reference evidence="2" key="1">
    <citation type="submission" date="2019-08" db="EMBL/GenBank/DDBJ databases">
        <authorList>
            <person name="Kucharzyk K."/>
            <person name="Murdoch R.W."/>
            <person name="Higgins S."/>
            <person name="Loffler F."/>
        </authorList>
    </citation>
    <scope>NUCLEOTIDE SEQUENCE</scope>
</reference>
<evidence type="ECO:0000313" key="2">
    <source>
        <dbReference type="EMBL" id="MPM32215.1"/>
    </source>
</evidence>
<organism evidence="2">
    <name type="scientific">bioreactor metagenome</name>
    <dbReference type="NCBI Taxonomy" id="1076179"/>
    <lineage>
        <taxon>unclassified sequences</taxon>
        <taxon>metagenomes</taxon>
        <taxon>ecological metagenomes</taxon>
    </lineage>
</organism>
<feature type="compositionally biased region" description="Basic and acidic residues" evidence="1">
    <location>
        <begin position="119"/>
        <end position="130"/>
    </location>
</feature>